<evidence type="ECO:0000313" key="13">
    <source>
        <dbReference type="Proteomes" id="UP000184267"/>
    </source>
</evidence>
<dbReference type="PANTHER" id="PTHR24345">
    <property type="entry name" value="SERINE/THREONINE-PROTEIN KINASE PLK"/>
    <property type="match status" value="1"/>
</dbReference>
<dbReference type="GO" id="GO:0007052">
    <property type="term" value="P:mitotic spindle organization"/>
    <property type="evidence" value="ECO:0007669"/>
    <property type="project" value="TreeGrafter"/>
</dbReference>
<feature type="domain" description="POLO box" evidence="11">
    <location>
        <begin position="617"/>
        <end position="700"/>
    </location>
</feature>
<evidence type="ECO:0000256" key="8">
    <source>
        <dbReference type="RuleBase" id="RU361162"/>
    </source>
</evidence>
<dbReference type="GO" id="GO:0000776">
    <property type="term" value="C:kinetochore"/>
    <property type="evidence" value="ECO:0007669"/>
    <property type="project" value="TreeGrafter"/>
</dbReference>
<dbReference type="PROSITE" id="PS00108">
    <property type="entry name" value="PROTEIN_KINASE_ST"/>
    <property type="match status" value="1"/>
</dbReference>
<dbReference type="InterPro" id="IPR008271">
    <property type="entry name" value="Ser/Thr_kinase_AS"/>
</dbReference>
<comment type="similarity">
    <text evidence="8">Belongs to the protein kinase superfamily. Ser/Thr protein kinase family. CDC5/Polo subfamily.</text>
</comment>
<dbReference type="PROSITE" id="PS50078">
    <property type="entry name" value="POLO_BOX"/>
    <property type="match status" value="2"/>
</dbReference>
<dbReference type="CDD" id="cd13118">
    <property type="entry name" value="POLO_box_1"/>
    <property type="match status" value="1"/>
</dbReference>
<feature type="region of interest" description="Disordered" evidence="9">
    <location>
        <begin position="826"/>
        <end position="887"/>
    </location>
</feature>
<dbReference type="Gene3D" id="1.10.510.10">
    <property type="entry name" value="Transferase(Phosphotransferase) domain 1"/>
    <property type="match status" value="1"/>
</dbReference>
<dbReference type="STRING" id="154538.A0A1M2V4A9"/>
<dbReference type="GO" id="GO:0005524">
    <property type="term" value="F:ATP binding"/>
    <property type="evidence" value="ECO:0007669"/>
    <property type="project" value="UniProtKB-UniRule"/>
</dbReference>
<sequence>MPPPPRRHPLATTANHYAVNQHPRQHMPPAPGTPPKPQVQPMKQPSEPPLPRQNAKVTPPSPPKIIVDKTRSLEFMRVGLLGEGGFARVYEIQDGRGQRAACKVVTKSSLKTKKAKTKLYAEIKIHKSLDHPNIVRFKDCFEDDENVYMTLELCHNGSLMDMLRRRKRFTEPEARFFMVQLIGACHYMHTHQVIHRDLKLGNIFLDRNMNVKVGDFGLAALIEQPGERKKTICGTPNYIAPEVLFDTANGHSFEVDTWSIGVILYTLVVGRPPFQTKDVKAIYKRIRDNEYEFPADRAVTKLVQELIQQILTPDPQQRPTLHEIVDHIWFTSGTVPGYIPTSAHDAPPDFRHITRTTSENNLARLRRYALLDEDQSSSIALPSAPSSNTSTNPAKAARSATSSLAQQEKEFQKAVQPGSPISALLSSARQPLIVAQPAPVGARGEQPLLRKLQATKDSVKSPGRPGRMGLHGIAEEQEDEYGARVEELRKKELESQKARIVAQMVPGPGSAPGSVFGGDDQEQENMPPARTRDAARTLKERERQREKEKEHERDMAREERERERERIESPLPAGLPLRPNSFDVVAQTLTEAFEAQAAGKLFRDPRDDVDLPDPKVFIASWVDYCQKYGMGYCLTDGSVGVHFNDSTTIVLSPDKHHFDFVSARNQGAVYVRKNHTVAEYPEELKSKMYLLKHFEHYIMERLYDEYDWTFEDTERTKGMDFVQKYLRMKHVIVFKLSHDVLQFNFNDHTKVIVSNGGLLVTYIDKNYCLMRFSLSQIVAQMLRPAPADPDTAKFQQRLVDKVKYIKEVLISIRTASANANASKGEEAAVAQESAPAPAPAPAPVAVAAPKPKPKPAPVQMKVPERRQRERERAPLGLNARASKMALR</sequence>
<dbReference type="Pfam" id="PF00069">
    <property type="entry name" value="Pkinase"/>
    <property type="match status" value="1"/>
</dbReference>
<keyword evidence="4 7" id="KW-0547">Nucleotide-binding</keyword>
<dbReference type="InterPro" id="IPR000719">
    <property type="entry name" value="Prot_kinase_dom"/>
</dbReference>
<dbReference type="Proteomes" id="UP000184267">
    <property type="component" value="Unassembled WGS sequence"/>
</dbReference>
<dbReference type="InterPro" id="IPR000959">
    <property type="entry name" value="POLO_box_dom"/>
</dbReference>
<dbReference type="InterPro" id="IPR033701">
    <property type="entry name" value="POLO_box_1"/>
</dbReference>
<proteinExistence type="inferred from homology"/>
<dbReference type="FunFam" id="3.30.200.20:FF:000091">
    <property type="entry name" value="Serine/threonine-protein kinase PLK"/>
    <property type="match status" value="1"/>
</dbReference>
<feature type="region of interest" description="Disordered" evidence="9">
    <location>
        <begin position="378"/>
        <end position="415"/>
    </location>
</feature>
<reference evidence="12 13" key="1">
    <citation type="submission" date="2016-10" db="EMBL/GenBank/DDBJ databases">
        <title>Genome sequence of the basidiomycete white-rot fungus Trametes pubescens.</title>
        <authorList>
            <person name="Makela M.R."/>
            <person name="Granchi Z."/>
            <person name="Peng M."/>
            <person name="De Vries R.P."/>
            <person name="Grigoriev I."/>
            <person name="Riley R."/>
            <person name="Hilden K."/>
        </authorList>
    </citation>
    <scope>NUCLEOTIDE SEQUENCE [LARGE SCALE GENOMIC DNA]</scope>
    <source>
        <strain evidence="12 13">FBCC735</strain>
    </source>
</reference>
<dbReference type="PROSITE" id="PS00107">
    <property type="entry name" value="PROTEIN_KINASE_ATP"/>
    <property type="match status" value="1"/>
</dbReference>
<evidence type="ECO:0000256" key="6">
    <source>
        <dbReference type="ARBA" id="ARBA00022840"/>
    </source>
</evidence>
<keyword evidence="5 8" id="KW-0418">Kinase</keyword>
<dbReference type="GO" id="GO:0005816">
    <property type="term" value="C:spindle pole body"/>
    <property type="evidence" value="ECO:0007669"/>
    <property type="project" value="TreeGrafter"/>
</dbReference>
<dbReference type="InterPro" id="IPR033695">
    <property type="entry name" value="POLO_box_2"/>
</dbReference>
<dbReference type="InterPro" id="IPR036947">
    <property type="entry name" value="POLO_box_dom_sf"/>
</dbReference>
<feature type="domain" description="POLO box" evidence="11">
    <location>
        <begin position="721"/>
        <end position="814"/>
    </location>
</feature>
<evidence type="ECO:0000256" key="2">
    <source>
        <dbReference type="ARBA" id="ARBA00022679"/>
    </source>
</evidence>
<keyword evidence="3" id="KW-0677">Repeat</keyword>
<evidence type="ECO:0000313" key="12">
    <source>
        <dbReference type="EMBL" id="OJT02404.1"/>
    </source>
</evidence>
<feature type="domain" description="Protein kinase" evidence="10">
    <location>
        <begin position="75"/>
        <end position="330"/>
    </location>
</feature>
<dbReference type="Pfam" id="PF00659">
    <property type="entry name" value="POLO_box"/>
    <property type="match status" value="2"/>
</dbReference>
<dbReference type="EC" id="2.7.11.21" evidence="8"/>
<evidence type="ECO:0000259" key="10">
    <source>
        <dbReference type="PROSITE" id="PS50011"/>
    </source>
</evidence>
<dbReference type="PROSITE" id="PS50011">
    <property type="entry name" value="PROTEIN_KINASE_DOM"/>
    <property type="match status" value="1"/>
</dbReference>
<protein>
    <recommendedName>
        <fullName evidence="8">Serine/threonine-protein kinase</fullName>
        <ecNumber evidence="8">2.7.11.21</ecNumber>
    </recommendedName>
</protein>
<evidence type="ECO:0000259" key="11">
    <source>
        <dbReference type="PROSITE" id="PS50078"/>
    </source>
</evidence>
<name>A0A1M2V4A9_TRAPU</name>
<gene>
    <name evidence="12" type="ORF">TRAPUB_7057</name>
</gene>
<evidence type="ECO:0000256" key="9">
    <source>
        <dbReference type="SAM" id="MobiDB-lite"/>
    </source>
</evidence>
<keyword evidence="1 8" id="KW-0723">Serine/threonine-protein kinase</keyword>
<feature type="compositionally biased region" description="Pro residues" evidence="9">
    <location>
        <begin position="26"/>
        <end position="38"/>
    </location>
</feature>
<dbReference type="SUPFAM" id="SSF82615">
    <property type="entry name" value="Polo-box domain"/>
    <property type="match status" value="2"/>
</dbReference>
<organism evidence="12 13">
    <name type="scientific">Trametes pubescens</name>
    <name type="common">White-rot fungus</name>
    <dbReference type="NCBI Taxonomy" id="154538"/>
    <lineage>
        <taxon>Eukaryota</taxon>
        <taxon>Fungi</taxon>
        <taxon>Dikarya</taxon>
        <taxon>Basidiomycota</taxon>
        <taxon>Agaricomycotina</taxon>
        <taxon>Agaricomycetes</taxon>
        <taxon>Polyporales</taxon>
        <taxon>Polyporaceae</taxon>
        <taxon>Trametes</taxon>
    </lineage>
</organism>
<dbReference type="AlphaFoldDB" id="A0A1M2V4A9"/>
<dbReference type="EMBL" id="MNAD01001671">
    <property type="protein sequence ID" value="OJT02404.1"/>
    <property type="molecule type" value="Genomic_DNA"/>
</dbReference>
<feature type="compositionally biased region" description="Low complexity" evidence="9">
    <location>
        <begin position="378"/>
        <end position="394"/>
    </location>
</feature>
<evidence type="ECO:0000256" key="1">
    <source>
        <dbReference type="ARBA" id="ARBA00022527"/>
    </source>
</evidence>
<evidence type="ECO:0000256" key="7">
    <source>
        <dbReference type="PROSITE-ProRule" id="PRU10141"/>
    </source>
</evidence>
<dbReference type="InterPro" id="IPR011009">
    <property type="entry name" value="Kinase-like_dom_sf"/>
</dbReference>
<evidence type="ECO:0000256" key="5">
    <source>
        <dbReference type="ARBA" id="ARBA00022777"/>
    </source>
</evidence>
<dbReference type="SUPFAM" id="SSF56112">
    <property type="entry name" value="Protein kinase-like (PK-like)"/>
    <property type="match status" value="1"/>
</dbReference>
<feature type="binding site" evidence="7">
    <location>
        <position position="103"/>
    </location>
    <ligand>
        <name>ATP</name>
        <dbReference type="ChEBI" id="CHEBI:30616"/>
    </ligand>
</feature>
<keyword evidence="2 8" id="KW-0808">Transferase</keyword>
<dbReference type="OrthoDB" id="408964at2759"/>
<dbReference type="Gene3D" id="3.30.200.20">
    <property type="entry name" value="Phosphorylase Kinase, domain 1"/>
    <property type="match status" value="1"/>
</dbReference>
<evidence type="ECO:0000256" key="3">
    <source>
        <dbReference type="ARBA" id="ARBA00022737"/>
    </source>
</evidence>
<keyword evidence="6 7" id="KW-0067">ATP-binding</keyword>
<dbReference type="GO" id="GO:0004674">
    <property type="term" value="F:protein serine/threonine kinase activity"/>
    <property type="evidence" value="ECO:0007669"/>
    <property type="project" value="UniProtKB-KW"/>
</dbReference>
<feature type="compositionally biased region" description="Basic and acidic residues" evidence="9">
    <location>
        <begin position="862"/>
        <end position="873"/>
    </location>
</feature>
<accession>A0A1M2V4A9</accession>
<dbReference type="SMART" id="SM00220">
    <property type="entry name" value="S_TKc"/>
    <property type="match status" value="1"/>
</dbReference>
<dbReference type="InterPro" id="IPR017441">
    <property type="entry name" value="Protein_kinase_ATP_BS"/>
</dbReference>
<keyword evidence="13" id="KW-1185">Reference proteome</keyword>
<dbReference type="CDD" id="cd14099">
    <property type="entry name" value="STKc_PLK"/>
    <property type="match status" value="1"/>
</dbReference>
<feature type="region of interest" description="Disordered" evidence="9">
    <location>
        <begin position="1"/>
        <end position="64"/>
    </location>
</feature>
<comment type="catalytic activity">
    <reaction evidence="8">
        <text>L-threonyl-[protein] + ATP = O-phospho-L-threonyl-[protein] + ADP + H(+)</text>
        <dbReference type="Rhea" id="RHEA:46608"/>
        <dbReference type="Rhea" id="RHEA-COMP:11060"/>
        <dbReference type="Rhea" id="RHEA-COMP:11605"/>
        <dbReference type="ChEBI" id="CHEBI:15378"/>
        <dbReference type="ChEBI" id="CHEBI:30013"/>
        <dbReference type="ChEBI" id="CHEBI:30616"/>
        <dbReference type="ChEBI" id="CHEBI:61977"/>
        <dbReference type="ChEBI" id="CHEBI:456216"/>
        <dbReference type="EC" id="2.7.11.21"/>
    </reaction>
</comment>
<feature type="compositionally biased region" description="Basic and acidic residues" evidence="9">
    <location>
        <begin position="530"/>
        <end position="568"/>
    </location>
</feature>
<dbReference type="GO" id="GO:0000922">
    <property type="term" value="C:spindle pole"/>
    <property type="evidence" value="ECO:0007669"/>
    <property type="project" value="TreeGrafter"/>
</dbReference>
<dbReference type="FunFam" id="1.10.510.10:FF:001669">
    <property type="entry name" value="Serine/threonine-protein kinase"/>
    <property type="match status" value="1"/>
</dbReference>
<feature type="region of interest" description="Disordered" evidence="9">
    <location>
        <begin position="504"/>
        <end position="579"/>
    </location>
</feature>
<comment type="caution">
    <text evidence="12">The sequence shown here is derived from an EMBL/GenBank/DDBJ whole genome shotgun (WGS) entry which is preliminary data.</text>
</comment>
<dbReference type="CDD" id="cd13117">
    <property type="entry name" value="POLO_box_2"/>
    <property type="match status" value="1"/>
</dbReference>
<dbReference type="GO" id="GO:0005737">
    <property type="term" value="C:cytoplasm"/>
    <property type="evidence" value="ECO:0007669"/>
    <property type="project" value="TreeGrafter"/>
</dbReference>
<evidence type="ECO:0000256" key="4">
    <source>
        <dbReference type="ARBA" id="ARBA00022741"/>
    </source>
</evidence>
<dbReference type="GO" id="GO:0005634">
    <property type="term" value="C:nucleus"/>
    <property type="evidence" value="ECO:0007669"/>
    <property type="project" value="TreeGrafter"/>
</dbReference>
<dbReference type="OMA" id="IQIHKSM"/>
<dbReference type="PANTHER" id="PTHR24345:SF0">
    <property type="entry name" value="CELL CYCLE SERINE_THREONINE-PROTEIN KINASE CDC5_MSD2"/>
    <property type="match status" value="1"/>
</dbReference>
<dbReference type="Gene3D" id="3.30.1120.30">
    <property type="entry name" value="POLO box domain"/>
    <property type="match status" value="2"/>
</dbReference>